<dbReference type="Proteomes" id="UP001213000">
    <property type="component" value="Unassembled WGS sequence"/>
</dbReference>
<proteinExistence type="inferred from homology"/>
<dbReference type="PROSITE" id="PS00086">
    <property type="entry name" value="CYTOCHROME_P450"/>
    <property type="match status" value="1"/>
</dbReference>
<dbReference type="GO" id="GO:0004497">
    <property type="term" value="F:monooxygenase activity"/>
    <property type="evidence" value="ECO:0007669"/>
    <property type="project" value="UniProtKB-KW"/>
</dbReference>
<dbReference type="InterPro" id="IPR036396">
    <property type="entry name" value="Cyt_P450_sf"/>
</dbReference>
<evidence type="ECO:0000256" key="3">
    <source>
        <dbReference type="ARBA" id="ARBA00010617"/>
    </source>
</evidence>
<dbReference type="Gene3D" id="1.10.630.10">
    <property type="entry name" value="Cytochrome P450"/>
    <property type="match status" value="1"/>
</dbReference>
<keyword evidence="6 10" id="KW-0560">Oxidoreductase</keyword>
<name>A0AAD5VKX9_9AGAR</name>
<keyword evidence="7 9" id="KW-0408">Iron</keyword>
<keyword evidence="13" id="KW-1185">Reference proteome</keyword>
<evidence type="ECO:0000313" key="13">
    <source>
        <dbReference type="Proteomes" id="UP001213000"/>
    </source>
</evidence>
<evidence type="ECO:0000256" key="8">
    <source>
        <dbReference type="ARBA" id="ARBA00023033"/>
    </source>
</evidence>
<dbReference type="EMBL" id="JANIEX010000818">
    <property type="protein sequence ID" value="KAJ3562903.1"/>
    <property type="molecule type" value="Genomic_DNA"/>
</dbReference>
<dbReference type="GO" id="GO:0005506">
    <property type="term" value="F:iron ion binding"/>
    <property type="evidence" value="ECO:0007669"/>
    <property type="project" value="InterPro"/>
</dbReference>
<dbReference type="SUPFAM" id="SSF48264">
    <property type="entry name" value="Cytochrome P450"/>
    <property type="match status" value="1"/>
</dbReference>
<reference evidence="12" key="1">
    <citation type="submission" date="2022-07" db="EMBL/GenBank/DDBJ databases">
        <title>Genome Sequence of Leucocoprinus birnbaumii.</title>
        <authorList>
            <person name="Buettner E."/>
        </authorList>
    </citation>
    <scope>NUCLEOTIDE SEQUENCE</scope>
    <source>
        <strain evidence="12">VT141</strain>
    </source>
</reference>
<dbReference type="PRINTS" id="PR00385">
    <property type="entry name" value="P450"/>
</dbReference>
<evidence type="ECO:0000256" key="7">
    <source>
        <dbReference type="ARBA" id="ARBA00023004"/>
    </source>
</evidence>
<dbReference type="InterPro" id="IPR017972">
    <property type="entry name" value="Cyt_P450_CS"/>
</dbReference>
<evidence type="ECO:0000256" key="6">
    <source>
        <dbReference type="ARBA" id="ARBA00023002"/>
    </source>
</evidence>
<comment type="pathway">
    <text evidence="2">Secondary metabolite biosynthesis.</text>
</comment>
<evidence type="ECO:0000256" key="1">
    <source>
        <dbReference type="ARBA" id="ARBA00001971"/>
    </source>
</evidence>
<feature type="chain" id="PRO_5042288526" description="Cytochrome P450" evidence="11">
    <location>
        <begin position="17"/>
        <end position="524"/>
    </location>
</feature>
<dbReference type="AlphaFoldDB" id="A0AAD5VKX9"/>
<keyword evidence="4 9" id="KW-0349">Heme</keyword>
<organism evidence="12 13">
    <name type="scientific">Leucocoprinus birnbaumii</name>
    <dbReference type="NCBI Taxonomy" id="56174"/>
    <lineage>
        <taxon>Eukaryota</taxon>
        <taxon>Fungi</taxon>
        <taxon>Dikarya</taxon>
        <taxon>Basidiomycota</taxon>
        <taxon>Agaricomycotina</taxon>
        <taxon>Agaricomycetes</taxon>
        <taxon>Agaricomycetidae</taxon>
        <taxon>Agaricales</taxon>
        <taxon>Agaricineae</taxon>
        <taxon>Agaricaceae</taxon>
        <taxon>Leucocoprinus</taxon>
    </lineage>
</organism>
<dbReference type="InterPro" id="IPR050364">
    <property type="entry name" value="Cytochrome_P450_fung"/>
</dbReference>
<keyword evidence="11" id="KW-0732">Signal</keyword>
<evidence type="ECO:0000256" key="10">
    <source>
        <dbReference type="RuleBase" id="RU000461"/>
    </source>
</evidence>
<evidence type="ECO:0000313" key="12">
    <source>
        <dbReference type="EMBL" id="KAJ3562903.1"/>
    </source>
</evidence>
<feature type="binding site" description="axial binding residue" evidence="9">
    <location>
        <position position="446"/>
    </location>
    <ligand>
        <name>heme</name>
        <dbReference type="ChEBI" id="CHEBI:30413"/>
    </ligand>
    <ligandPart>
        <name>Fe</name>
        <dbReference type="ChEBI" id="CHEBI:18248"/>
    </ligandPart>
</feature>
<dbReference type="InterPro" id="IPR002401">
    <property type="entry name" value="Cyt_P450_E_grp-I"/>
</dbReference>
<dbReference type="PRINTS" id="PR00463">
    <property type="entry name" value="EP450I"/>
</dbReference>
<evidence type="ECO:0000256" key="11">
    <source>
        <dbReference type="SAM" id="SignalP"/>
    </source>
</evidence>
<gene>
    <name evidence="12" type="ORF">NP233_g9292</name>
</gene>
<evidence type="ECO:0000256" key="9">
    <source>
        <dbReference type="PIRSR" id="PIRSR602401-1"/>
    </source>
</evidence>
<evidence type="ECO:0000256" key="5">
    <source>
        <dbReference type="ARBA" id="ARBA00022723"/>
    </source>
</evidence>
<dbReference type="InterPro" id="IPR001128">
    <property type="entry name" value="Cyt_P450"/>
</dbReference>
<comment type="similarity">
    <text evidence="3 10">Belongs to the cytochrome P450 family.</text>
</comment>
<accession>A0AAD5VKX9</accession>
<dbReference type="PANTHER" id="PTHR46300:SF7">
    <property type="entry name" value="P450, PUTATIVE (EUROFUNG)-RELATED"/>
    <property type="match status" value="1"/>
</dbReference>
<evidence type="ECO:0000256" key="4">
    <source>
        <dbReference type="ARBA" id="ARBA00022617"/>
    </source>
</evidence>
<protein>
    <recommendedName>
        <fullName evidence="14">Cytochrome P450</fullName>
    </recommendedName>
</protein>
<evidence type="ECO:0000256" key="2">
    <source>
        <dbReference type="ARBA" id="ARBA00005179"/>
    </source>
</evidence>
<comment type="cofactor">
    <cofactor evidence="1 9">
        <name>heme</name>
        <dbReference type="ChEBI" id="CHEBI:30413"/>
    </cofactor>
</comment>
<keyword evidence="5 9" id="KW-0479">Metal-binding</keyword>
<dbReference type="CDD" id="cd11065">
    <property type="entry name" value="CYP64-like"/>
    <property type="match status" value="1"/>
</dbReference>
<sequence length="524" mass="58855">MKTLFAGITLCAVVYAWRRRGQRKKRCPPGPRRWPLIGNLFDLPTTHSHEEFAKMSKELGSDIVYLDAAGVPFIILNSLEACNDLLEKRASVYSSRFTPTMVYDLIEGRRLVALMPYGNEWREGRRMMIKHMSATQNQEPIKSSITDFVKKSLLPNLLATPEDFLIHIRNGVGGSMISLAYGLPIKRTHDPWIDIAEQAMHALTSAAVPGKYAVDVIPWLRYLPEWVPGTGFQREAREWKGAFLRMFSEPFAAVKKGMVDGSIRPSFLSRSLEEVSESKDRERLERVIENIGGTFIGGGTDTGVTAVTNLIVALLLFPSVQKRAQKELDAVIGRSRLPSLEDKPNLPYLNALVKELFRWKPIVPLGLPHMTTEEDEYRGYHVPKGAVVIGNSWAILHDEKVFPDPEKFDPERFLEVVSPDGHLIECNKNLPDPEEVCTFGFGRRTCPGKDIALANVWLSAACILACFNISSHLDANGDEIAPEVEYLGKEAILHPEPFECRIAPRDDSAKALIRAEFDESKEYI</sequence>
<dbReference type="GO" id="GO:0016705">
    <property type="term" value="F:oxidoreductase activity, acting on paired donors, with incorporation or reduction of molecular oxygen"/>
    <property type="evidence" value="ECO:0007669"/>
    <property type="project" value="InterPro"/>
</dbReference>
<dbReference type="Pfam" id="PF00067">
    <property type="entry name" value="p450"/>
    <property type="match status" value="1"/>
</dbReference>
<keyword evidence="8 10" id="KW-0503">Monooxygenase</keyword>
<comment type="caution">
    <text evidence="12">The sequence shown here is derived from an EMBL/GenBank/DDBJ whole genome shotgun (WGS) entry which is preliminary data.</text>
</comment>
<dbReference type="PANTHER" id="PTHR46300">
    <property type="entry name" value="P450, PUTATIVE (EUROFUNG)-RELATED-RELATED"/>
    <property type="match status" value="1"/>
</dbReference>
<evidence type="ECO:0008006" key="14">
    <source>
        <dbReference type="Google" id="ProtNLM"/>
    </source>
</evidence>
<feature type="signal peptide" evidence="11">
    <location>
        <begin position="1"/>
        <end position="16"/>
    </location>
</feature>
<dbReference type="GO" id="GO:0020037">
    <property type="term" value="F:heme binding"/>
    <property type="evidence" value="ECO:0007669"/>
    <property type="project" value="InterPro"/>
</dbReference>